<reference evidence="3" key="1">
    <citation type="submission" date="2019-08" db="EMBL/GenBank/DDBJ databases">
        <authorList>
            <person name="Kucharzyk K."/>
            <person name="Murdoch R.W."/>
            <person name="Higgins S."/>
            <person name="Loffler F."/>
        </authorList>
    </citation>
    <scope>NUCLEOTIDE SEQUENCE</scope>
</reference>
<protein>
    <submittedName>
        <fullName evidence="3">Electron transport complex subunit RsxB</fullName>
    </submittedName>
</protein>
<dbReference type="InterPro" id="IPR017896">
    <property type="entry name" value="4Fe4S_Fe-S-bd"/>
</dbReference>
<feature type="domain" description="4Fe-4S ferredoxin-type" evidence="2">
    <location>
        <begin position="34"/>
        <end position="63"/>
    </location>
</feature>
<dbReference type="Gene3D" id="3.30.70.20">
    <property type="match status" value="1"/>
</dbReference>
<feature type="compositionally biased region" description="Basic and acidic residues" evidence="1">
    <location>
        <begin position="76"/>
        <end position="97"/>
    </location>
</feature>
<comment type="caution">
    <text evidence="3">The sequence shown here is derived from an EMBL/GenBank/DDBJ whole genome shotgun (WGS) entry which is preliminary data.</text>
</comment>
<dbReference type="Pfam" id="PF12838">
    <property type="entry name" value="Fer4_7"/>
    <property type="match status" value="1"/>
</dbReference>
<feature type="compositionally biased region" description="Low complexity" evidence="1">
    <location>
        <begin position="126"/>
        <end position="139"/>
    </location>
</feature>
<organism evidence="3">
    <name type="scientific">bioreactor metagenome</name>
    <dbReference type="NCBI Taxonomy" id="1076179"/>
    <lineage>
        <taxon>unclassified sequences</taxon>
        <taxon>metagenomes</taxon>
        <taxon>ecological metagenomes</taxon>
    </lineage>
</organism>
<gene>
    <name evidence="3" type="primary">rsxB_88</name>
    <name evidence="3" type="ORF">SDC9_121097</name>
</gene>
<dbReference type="EMBL" id="VSSQ01025758">
    <property type="protein sequence ID" value="MPM74112.1"/>
    <property type="molecule type" value="Genomic_DNA"/>
</dbReference>
<evidence type="ECO:0000259" key="2">
    <source>
        <dbReference type="PROSITE" id="PS51379"/>
    </source>
</evidence>
<evidence type="ECO:0000313" key="3">
    <source>
        <dbReference type="EMBL" id="MPM74112.1"/>
    </source>
</evidence>
<dbReference type="PANTHER" id="PTHR42895">
    <property type="entry name" value="IRON-SULFUR CLUSTER-BINDING PROTEIN-RELATED"/>
    <property type="match status" value="1"/>
</dbReference>
<dbReference type="PROSITE" id="PS51379">
    <property type="entry name" value="4FE4S_FER_2"/>
    <property type="match status" value="2"/>
</dbReference>
<name>A0A645CB46_9ZZZZ</name>
<evidence type="ECO:0000256" key="1">
    <source>
        <dbReference type="SAM" id="MobiDB-lite"/>
    </source>
</evidence>
<accession>A0A645CB46</accession>
<dbReference type="PANTHER" id="PTHR42895:SF1">
    <property type="entry name" value="IRON-SULFUR CLUSTER PROTEIN"/>
    <property type="match status" value="1"/>
</dbReference>
<dbReference type="InterPro" id="IPR052911">
    <property type="entry name" value="Corrinoid_activation_enz"/>
</dbReference>
<dbReference type="AlphaFoldDB" id="A0A645CB46"/>
<proteinExistence type="predicted"/>
<sequence>MIRKIIQIDQEKCNGCGLCVDACHEGAIGLVDGKAKLLRDDYCDGLGDCLPACPTNAIAFVEREAAPYDEAAVQENMKRQQEKAAGKQPQHRQDQHSYEQQLNRQPDLPCGCPGSQARALKRETDAQSAPAPSGTSASGHVTTAVPAPAQAGKTESRLRQWPVQIKLVPVNAPYFTDANLLIAADCSAYAYAGFHDRFMKNKVTLIGCPKLDEGDYSEKLTAILQNNSIQSVTVVRMEVPCCGGIEHAVKRALQSSGKFIPWQVVTVSTSGELLD</sequence>
<dbReference type="SUPFAM" id="SSF54862">
    <property type="entry name" value="4Fe-4S ferredoxins"/>
    <property type="match status" value="1"/>
</dbReference>
<feature type="region of interest" description="Disordered" evidence="1">
    <location>
        <begin position="74"/>
        <end position="156"/>
    </location>
</feature>
<feature type="domain" description="4Fe-4S ferredoxin-type" evidence="2">
    <location>
        <begin position="4"/>
        <end position="33"/>
    </location>
</feature>